<dbReference type="Proteomes" id="UP001169760">
    <property type="component" value="Unassembled WGS sequence"/>
</dbReference>
<reference evidence="2" key="1">
    <citation type="submission" date="2023-07" db="EMBL/GenBank/DDBJ databases">
        <title>Genome content predicts the carbon catabolic preferences of heterotrophic bacteria.</title>
        <authorList>
            <person name="Gralka M."/>
        </authorList>
    </citation>
    <scope>NUCLEOTIDE SEQUENCE</scope>
    <source>
        <strain evidence="2">I3M17_2</strain>
    </source>
</reference>
<evidence type="ECO:0000256" key="1">
    <source>
        <dbReference type="SAM" id="MobiDB-lite"/>
    </source>
</evidence>
<name>A0AAW7XAQ1_9GAMM</name>
<sequence length="209" mass="23381">MQARYYDPVVGRFLSNDFVGFMGHLNGEQGVQGFNRFAYVNSNPYKYTDPDGRKVELGGSSEFKKKVRRKVEMMRSAHPSLDKMYTDLEGSSHTHYIAPRSNKPGANKNENSNQALGHAPYGSVKGKGTGSITWFDPDDTQGPRDTRDPAVALTHEIKHASDRDQGIFDPTPDPSNNNVPTSEKRAIEAENIMRRALPDHEERPTNAYP</sequence>
<dbReference type="AlphaFoldDB" id="A0AAW7XAQ1"/>
<dbReference type="NCBIfam" id="TIGR03696">
    <property type="entry name" value="Rhs_assc_core"/>
    <property type="match status" value="1"/>
</dbReference>
<organism evidence="2 3">
    <name type="scientific">Saccharophagus degradans</name>
    <dbReference type="NCBI Taxonomy" id="86304"/>
    <lineage>
        <taxon>Bacteria</taxon>
        <taxon>Pseudomonadati</taxon>
        <taxon>Pseudomonadota</taxon>
        <taxon>Gammaproteobacteria</taxon>
        <taxon>Cellvibrionales</taxon>
        <taxon>Cellvibrionaceae</taxon>
        <taxon>Saccharophagus</taxon>
    </lineage>
</organism>
<feature type="region of interest" description="Disordered" evidence="1">
    <location>
        <begin position="94"/>
        <end position="123"/>
    </location>
</feature>
<dbReference type="RefSeq" id="WP_303493937.1">
    <property type="nucleotide sequence ID" value="NZ_JAUOPB010000017.1"/>
</dbReference>
<dbReference type="InterPro" id="IPR022385">
    <property type="entry name" value="Rhs_assc_core"/>
</dbReference>
<comment type="caution">
    <text evidence="2">The sequence shown here is derived from an EMBL/GenBank/DDBJ whole genome shotgun (WGS) entry which is preliminary data.</text>
</comment>
<dbReference type="Gene3D" id="2.180.10.10">
    <property type="entry name" value="RHS repeat-associated core"/>
    <property type="match status" value="1"/>
</dbReference>
<feature type="region of interest" description="Disordered" evidence="1">
    <location>
        <begin position="159"/>
        <end position="184"/>
    </location>
</feature>
<proteinExistence type="predicted"/>
<dbReference type="InterPro" id="IPR028208">
    <property type="entry name" value="Effector_pro_NleD-like"/>
</dbReference>
<evidence type="ECO:0000313" key="2">
    <source>
        <dbReference type="EMBL" id="MDO6424743.1"/>
    </source>
</evidence>
<dbReference type="Pfam" id="PF14891">
    <property type="entry name" value="Peptidase_M91"/>
    <property type="match status" value="1"/>
</dbReference>
<protein>
    <submittedName>
        <fullName evidence="2">RHS repeat-associated core domain-containing protein</fullName>
    </submittedName>
</protein>
<dbReference type="EMBL" id="JAUOPB010000017">
    <property type="protein sequence ID" value="MDO6424743.1"/>
    <property type="molecule type" value="Genomic_DNA"/>
</dbReference>
<evidence type="ECO:0000313" key="3">
    <source>
        <dbReference type="Proteomes" id="UP001169760"/>
    </source>
</evidence>
<gene>
    <name evidence="2" type="ORF">Q4521_19795</name>
</gene>
<accession>A0AAW7XAQ1</accession>